<gene>
    <name evidence="1" type="ORF">NE651_05525</name>
</gene>
<organism evidence="1 2">
    <name type="scientific">Alistipes onderdonkii</name>
    <dbReference type="NCBI Taxonomy" id="328813"/>
    <lineage>
        <taxon>Bacteria</taxon>
        <taxon>Pseudomonadati</taxon>
        <taxon>Bacteroidota</taxon>
        <taxon>Bacteroidia</taxon>
        <taxon>Bacteroidales</taxon>
        <taxon>Rikenellaceae</taxon>
        <taxon>Alistipes</taxon>
    </lineage>
</organism>
<protein>
    <submittedName>
        <fullName evidence="1">WG repeat-containing protein</fullName>
    </submittedName>
</protein>
<dbReference type="RefSeq" id="WP_256166210.1">
    <property type="nucleotide sequence ID" value="NZ_DAWDVN010000007.1"/>
</dbReference>
<dbReference type="PANTHER" id="PTHR37841:SF1">
    <property type="entry name" value="DUF3298 DOMAIN-CONTAINING PROTEIN"/>
    <property type="match status" value="1"/>
</dbReference>
<evidence type="ECO:0000313" key="1">
    <source>
        <dbReference type="EMBL" id="MCQ5082347.1"/>
    </source>
</evidence>
<dbReference type="AlphaFoldDB" id="A0AAJ1CFK6"/>
<dbReference type="Pfam" id="PF14903">
    <property type="entry name" value="WG_beta_rep"/>
    <property type="match status" value="6"/>
</dbReference>
<evidence type="ECO:0000313" key="2">
    <source>
        <dbReference type="Proteomes" id="UP001205035"/>
    </source>
</evidence>
<dbReference type="InterPro" id="IPR032774">
    <property type="entry name" value="WG_beta_rep"/>
</dbReference>
<dbReference type="Proteomes" id="UP001205035">
    <property type="component" value="Unassembled WGS sequence"/>
</dbReference>
<dbReference type="PANTHER" id="PTHR37841">
    <property type="entry name" value="GLR2918 PROTEIN"/>
    <property type="match status" value="1"/>
</dbReference>
<dbReference type="EMBL" id="JANGBQ010000006">
    <property type="protein sequence ID" value="MCQ5082347.1"/>
    <property type="molecule type" value="Genomic_DNA"/>
</dbReference>
<sequence>MHDDCDNEWLYEDLEDDAMMDLLIGDIVGENDLQQSNISNNIKSQKSMRIIRKNTDGAYEIYDPLSQNIVELPLDYINVGQFCYGFAVTCVESECFINDNYDNPIYKRVYGLINIDGKCIVAPYYTRIRILNCQFAEVEYAGETRLINFQGQIQVYRGNNPVFIPSEYIWGWNYQDGLACVKSVNNHYFFINIKGDVIINVKEGQPESFVNGYAKITNNYGECIFITTTGEIKIHNGPQIIYISSKYAWAWDFHNGLARVKLNSKYGYVNINNEEIIPLQYTYASDFFNGLAIVELDCKYGCINTLGAVVVPIEYDEIQSFTTNGAVVRIGGRPPCTSEAGNFIIGGKYGLLDNNGKLIVPARYEYIGPFRNGWAVVIYKQAFRNLKGYINLAGSLVVQNAGRPTYVPSKYDWGWDFSEGLARVLIHKEVDLYGFVDIYGNEVIPPKYQYAENFSEGLACVYNGIKYGYVDKNGYEIIPLKYDEAGNFSDGLAKVRIGGKYGKYSPILDKIEIEDARYGYINNLGIERIPILYSHANDFSEGLAAVCMHNKWGFINRTGNVVVPLKYDCVHDFKSGFAQVFYNGKKLGINMRGEEFDIKFIELVRRLNLKGTPDDVD</sequence>
<name>A0AAJ1CFK6_9BACT</name>
<proteinExistence type="predicted"/>
<accession>A0AAJ1CFK6</accession>
<comment type="caution">
    <text evidence="1">The sequence shown here is derived from an EMBL/GenBank/DDBJ whole genome shotgun (WGS) entry which is preliminary data.</text>
</comment>
<reference evidence="1" key="1">
    <citation type="submission" date="2022-06" db="EMBL/GenBank/DDBJ databases">
        <title>Isolation of gut microbiota from human fecal samples.</title>
        <authorList>
            <person name="Pamer E.G."/>
            <person name="Barat B."/>
            <person name="Waligurski E."/>
            <person name="Medina S."/>
            <person name="Paddock L."/>
            <person name="Mostad J."/>
        </authorList>
    </citation>
    <scope>NUCLEOTIDE SEQUENCE</scope>
    <source>
        <strain evidence="1">DFI.6.22</strain>
    </source>
</reference>